<protein>
    <recommendedName>
        <fullName evidence="4">RNase H type-1 domain-containing protein</fullName>
    </recommendedName>
</protein>
<keyword evidence="3" id="KW-1185">Reference proteome</keyword>
<evidence type="ECO:0008006" key="4">
    <source>
        <dbReference type="Google" id="ProtNLM"/>
    </source>
</evidence>
<keyword evidence="1" id="KW-0472">Membrane</keyword>
<sequence>LYTDGSKLGSGETGCAVFSFDPLIEKRFSLSSLIFIFGAEITALLHALRISDE</sequence>
<proteinExistence type="predicted"/>
<dbReference type="EMBL" id="GL451481">
    <property type="protein sequence ID" value="EFN79237.1"/>
    <property type="molecule type" value="Genomic_DNA"/>
</dbReference>
<feature type="transmembrane region" description="Helical" evidence="1">
    <location>
        <begin position="28"/>
        <end position="48"/>
    </location>
</feature>
<reference evidence="2 3" key="1">
    <citation type="journal article" date="2010" name="Science">
        <title>Genomic comparison of the ants Camponotus floridanus and Harpegnathos saltator.</title>
        <authorList>
            <person name="Bonasio R."/>
            <person name="Zhang G."/>
            <person name="Ye C."/>
            <person name="Mutti N.S."/>
            <person name="Fang X."/>
            <person name="Qin N."/>
            <person name="Donahue G."/>
            <person name="Yang P."/>
            <person name="Li Q."/>
            <person name="Li C."/>
            <person name="Zhang P."/>
            <person name="Huang Z."/>
            <person name="Berger S.L."/>
            <person name="Reinberg D."/>
            <person name="Wang J."/>
            <person name="Liebig J."/>
        </authorList>
    </citation>
    <scope>NUCLEOTIDE SEQUENCE [LARGE SCALE GENOMIC DNA]</scope>
    <source>
        <strain evidence="2 3">R22 G/1</strain>
    </source>
</reference>
<feature type="non-terminal residue" evidence="2">
    <location>
        <position position="53"/>
    </location>
</feature>
<dbReference type="InParanoid" id="E2BYJ4"/>
<gene>
    <name evidence="2" type="ORF">EAI_10125</name>
</gene>
<organism evidence="3">
    <name type="scientific">Harpegnathos saltator</name>
    <name type="common">Jerdon's jumping ant</name>
    <dbReference type="NCBI Taxonomy" id="610380"/>
    <lineage>
        <taxon>Eukaryota</taxon>
        <taxon>Metazoa</taxon>
        <taxon>Ecdysozoa</taxon>
        <taxon>Arthropoda</taxon>
        <taxon>Hexapoda</taxon>
        <taxon>Insecta</taxon>
        <taxon>Pterygota</taxon>
        <taxon>Neoptera</taxon>
        <taxon>Endopterygota</taxon>
        <taxon>Hymenoptera</taxon>
        <taxon>Apocrita</taxon>
        <taxon>Aculeata</taxon>
        <taxon>Formicoidea</taxon>
        <taxon>Formicidae</taxon>
        <taxon>Ponerinae</taxon>
        <taxon>Ponerini</taxon>
        <taxon>Harpegnathos</taxon>
    </lineage>
</organism>
<evidence type="ECO:0000313" key="3">
    <source>
        <dbReference type="Proteomes" id="UP000008237"/>
    </source>
</evidence>
<evidence type="ECO:0000313" key="2">
    <source>
        <dbReference type="EMBL" id="EFN79237.1"/>
    </source>
</evidence>
<accession>E2BYJ4</accession>
<keyword evidence="1" id="KW-0812">Transmembrane</keyword>
<dbReference type="Proteomes" id="UP000008237">
    <property type="component" value="Unassembled WGS sequence"/>
</dbReference>
<feature type="non-terminal residue" evidence="2">
    <location>
        <position position="1"/>
    </location>
</feature>
<name>E2BYJ4_HARSA</name>
<evidence type="ECO:0000256" key="1">
    <source>
        <dbReference type="SAM" id="Phobius"/>
    </source>
</evidence>
<keyword evidence="1" id="KW-1133">Transmembrane helix</keyword>
<dbReference type="AlphaFoldDB" id="E2BYJ4"/>